<keyword evidence="5" id="KW-0999">Mitochondrion inner membrane</keyword>
<evidence type="ECO:0000256" key="6">
    <source>
        <dbReference type="ARBA" id="ARBA00022989"/>
    </source>
</evidence>
<dbReference type="OMA" id="IGNCLHK"/>
<dbReference type="InterPro" id="IPR026120">
    <property type="entry name" value="TMEM11"/>
</dbReference>
<keyword evidence="7" id="KW-0496">Mitochondrion</keyword>
<feature type="transmembrane region" description="Helical" evidence="9">
    <location>
        <begin position="153"/>
        <end position="171"/>
    </location>
</feature>
<dbReference type="InParanoid" id="A0A7M7RGT1"/>
<dbReference type="AlphaFoldDB" id="A0A7M7RGT1"/>
<evidence type="ECO:0008006" key="12">
    <source>
        <dbReference type="Google" id="ProtNLM"/>
    </source>
</evidence>
<comment type="similarity">
    <text evidence="3">Belongs to the TMEM11 family.</text>
</comment>
<name>A0A7M7RGT1_STRPU</name>
<evidence type="ECO:0000313" key="11">
    <source>
        <dbReference type="Proteomes" id="UP000007110"/>
    </source>
</evidence>
<dbReference type="PANTHER" id="PTHR15099">
    <property type="entry name" value="PROTEIN PM1"/>
    <property type="match status" value="1"/>
</dbReference>
<reference evidence="11" key="1">
    <citation type="submission" date="2015-02" db="EMBL/GenBank/DDBJ databases">
        <title>Genome sequencing for Strongylocentrotus purpuratus.</title>
        <authorList>
            <person name="Murali S."/>
            <person name="Liu Y."/>
            <person name="Vee V."/>
            <person name="English A."/>
            <person name="Wang M."/>
            <person name="Skinner E."/>
            <person name="Han Y."/>
            <person name="Muzny D.M."/>
            <person name="Worley K.C."/>
            <person name="Gibbs R.A."/>
        </authorList>
    </citation>
    <scope>NUCLEOTIDE SEQUENCE</scope>
</reference>
<dbReference type="GeneID" id="588532"/>
<comment type="subcellular location">
    <subcellularLocation>
        <location evidence="2">Mitochondrion inner membrane</location>
        <topology evidence="2">Multi-pass membrane protein</topology>
    </subcellularLocation>
</comment>
<evidence type="ECO:0000256" key="2">
    <source>
        <dbReference type="ARBA" id="ARBA00004448"/>
    </source>
</evidence>
<dbReference type="EnsemblMetazoa" id="XM_030984737">
    <property type="protein sequence ID" value="XP_030840597"/>
    <property type="gene ID" value="LOC115923638"/>
</dbReference>
<evidence type="ECO:0000256" key="3">
    <source>
        <dbReference type="ARBA" id="ARBA00006060"/>
    </source>
</evidence>
<accession>A0A7M7RGT1</accession>
<dbReference type="OrthoDB" id="9970856at2759"/>
<dbReference type="GO" id="GO:0007007">
    <property type="term" value="P:inner mitochondrial membrane organization"/>
    <property type="evidence" value="ECO:0000318"/>
    <property type="project" value="GO_Central"/>
</dbReference>
<keyword evidence="4 9" id="KW-0812">Transmembrane</keyword>
<dbReference type="Proteomes" id="UP000007110">
    <property type="component" value="Unassembled WGS sequence"/>
</dbReference>
<dbReference type="KEGG" id="spu:115923638"/>
<evidence type="ECO:0000256" key="9">
    <source>
        <dbReference type="SAM" id="Phobius"/>
    </source>
</evidence>
<keyword evidence="6 9" id="KW-1133">Transmembrane helix</keyword>
<evidence type="ECO:0000256" key="7">
    <source>
        <dbReference type="ARBA" id="ARBA00023128"/>
    </source>
</evidence>
<dbReference type="Pfam" id="PF14972">
    <property type="entry name" value="Mito_morph_reg"/>
    <property type="match status" value="1"/>
</dbReference>
<evidence type="ECO:0000256" key="1">
    <source>
        <dbReference type="ARBA" id="ARBA00002812"/>
    </source>
</evidence>
<evidence type="ECO:0000256" key="8">
    <source>
        <dbReference type="ARBA" id="ARBA00023136"/>
    </source>
</evidence>
<proteinExistence type="inferred from homology"/>
<sequence>MAETERDVQPVDCAIIHNIYDNGSAREHFEFELDQALEAKRSIIIIEPAHLGDETARWITVGNCLHKTSVLSGMACLVAPALLPNQAVNFVTFPTGTVSVACALLYGVSWQSDPCCKYQVEYDTRNLSRLPLHSLTTATPVVLVRKDDKYRKALHNLVAGLAAALLAYKVYQWCIR</sequence>
<protein>
    <recommendedName>
        <fullName evidence="12">Transmembrane protein 11</fullName>
    </recommendedName>
</protein>
<comment type="function">
    <text evidence="1">Plays a role in mitochondrial morphogenesis.</text>
</comment>
<keyword evidence="11" id="KW-1185">Reference proteome</keyword>
<dbReference type="GO" id="GO:0005743">
    <property type="term" value="C:mitochondrial inner membrane"/>
    <property type="evidence" value="ECO:0000318"/>
    <property type="project" value="GO_Central"/>
</dbReference>
<keyword evidence="8 9" id="KW-0472">Membrane</keyword>
<dbReference type="KEGG" id="spu:588532"/>
<organism evidence="10 11">
    <name type="scientific">Strongylocentrotus purpuratus</name>
    <name type="common">Purple sea urchin</name>
    <dbReference type="NCBI Taxonomy" id="7668"/>
    <lineage>
        <taxon>Eukaryota</taxon>
        <taxon>Metazoa</taxon>
        <taxon>Echinodermata</taxon>
        <taxon>Eleutherozoa</taxon>
        <taxon>Echinozoa</taxon>
        <taxon>Echinoidea</taxon>
        <taxon>Euechinoidea</taxon>
        <taxon>Echinacea</taxon>
        <taxon>Camarodonta</taxon>
        <taxon>Echinidea</taxon>
        <taxon>Strongylocentrotidae</taxon>
        <taxon>Strongylocentrotus</taxon>
    </lineage>
</organism>
<dbReference type="PANTHER" id="PTHR15099:SF2">
    <property type="entry name" value="TRANSMEMBRANE PROTEIN 11, MITOCHONDRIAL"/>
    <property type="match status" value="1"/>
</dbReference>
<dbReference type="EnsemblMetazoa" id="XM_788212">
    <property type="protein sequence ID" value="XP_793305"/>
    <property type="gene ID" value="LOC588532"/>
</dbReference>
<evidence type="ECO:0000313" key="10">
    <source>
        <dbReference type="EnsemblMetazoa" id="XP_793305"/>
    </source>
</evidence>
<evidence type="ECO:0000256" key="5">
    <source>
        <dbReference type="ARBA" id="ARBA00022792"/>
    </source>
</evidence>
<dbReference type="GeneID" id="115923638"/>
<reference evidence="10" key="2">
    <citation type="submission" date="2021-01" db="UniProtKB">
        <authorList>
            <consortium name="EnsemblMetazoa"/>
        </authorList>
    </citation>
    <scope>IDENTIFICATION</scope>
</reference>
<dbReference type="RefSeq" id="XP_793305.1">
    <property type="nucleotide sequence ID" value="XM_788212.5"/>
</dbReference>
<dbReference type="FunCoup" id="A0A7M7RGT1">
    <property type="interactions" value="1424"/>
</dbReference>
<dbReference type="RefSeq" id="XP_030840597.1">
    <property type="nucleotide sequence ID" value="XM_030984737.1"/>
</dbReference>
<evidence type="ECO:0000256" key="4">
    <source>
        <dbReference type="ARBA" id="ARBA00022692"/>
    </source>
</evidence>